<evidence type="ECO:0000313" key="2">
    <source>
        <dbReference type="EMBL" id="MBE9189076.1"/>
    </source>
</evidence>
<feature type="transmembrane region" description="Helical" evidence="1">
    <location>
        <begin position="105"/>
        <end position="130"/>
    </location>
</feature>
<comment type="caution">
    <text evidence="2">The sequence shown here is derived from an EMBL/GenBank/DDBJ whole genome shotgun (WGS) entry which is preliminary data.</text>
</comment>
<keyword evidence="1" id="KW-1133">Transmembrane helix</keyword>
<organism evidence="2 3">
    <name type="scientific">Gloeocapsopsis crepidinum LEGE 06123</name>
    <dbReference type="NCBI Taxonomy" id="588587"/>
    <lineage>
        <taxon>Bacteria</taxon>
        <taxon>Bacillati</taxon>
        <taxon>Cyanobacteriota</taxon>
        <taxon>Cyanophyceae</taxon>
        <taxon>Oscillatoriophycideae</taxon>
        <taxon>Chroococcales</taxon>
        <taxon>Chroococcaceae</taxon>
        <taxon>Gloeocapsopsis</taxon>
    </lineage>
</organism>
<evidence type="ECO:0008006" key="4">
    <source>
        <dbReference type="Google" id="ProtNLM"/>
    </source>
</evidence>
<keyword evidence="3" id="KW-1185">Reference proteome</keyword>
<dbReference type="RefSeq" id="WP_193930172.1">
    <property type="nucleotide sequence ID" value="NZ_CAWPMZ010000058.1"/>
</dbReference>
<sequence length="141" mass="16531">MTPTLLGRWQTRLLLLATIGAFVTSPFALGYLRPEASFSFFWVLGYVAIFGIAWDIVYDYLQKFRWDRDWPGVLQLLAGIWEAAFLAVILKIFHLPGIPQETSLFWFALHYSLVWLSVYISAQVIMRILFLRWRFHGGQWL</sequence>
<dbReference type="Proteomes" id="UP000651156">
    <property type="component" value="Unassembled WGS sequence"/>
</dbReference>
<evidence type="ECO:0000313" key="3">
    <source>
        <dbReference type="Proteomes" id="UP000651156"/>
    </source>
</evidence>
<evidence type="ECO:0000256" key="1">
    <source>
        <dbReference type="SAM" id="Phobius"/>
    </source>
</evidence>
<feature type="transmembrane region" description="Helical" evidence="1">
    <location>
        <begin position="12"/>
        <end position="32"/>
    </location>
</feature>
<feature type="transmembrane region" description="Helical" evidence="1">
    <location>
        <begin position="73"/>
        <end position="93"/>
    </location>
</feature>
<gene>
    <name evidence="2" type="ORF">IQ230_01575</name>
</gene>
<protein>
    <recommendedName>
        <fullName evidence="4">Rod shape-determining protein MreD</fullName>
    </recommendedName>
</protein>
<feature type="transmembrane region" description="Helical" evidence="1">
    <location>
        <begin position="38"/>
        <end position="61"/>
    </location>
</feature>
<reference evidence="2 3" key="1">
    <citation type="submission" date="2020-10" db="EMBL/GenBank/DDBJ databases">
        <authorList>
            <person name="Castelo-Branco R."/>
            <person name="Eusebio N."/>
            <person name="Adriana R."/>
            <person name="Vieira A."/>
            <person name="Brugerolle De Fraissinette N."/>
            <person name="Rezende De Castro R."/>
            <person name="Schneider M.P."/>
            <person name="Vasconcelos V."/>
            <person name="Leao P.N."/>
        </authorList>
    </citation>
    <scope>NUCLEOTIDE SEQUENCE [LARGE SCALE GENOMIC DNA]</scope>
    <source>
        <strain evidence="2 3">LEGE 06123</strain>
    </source>
</reference>
<keyword evidence="1" id="KW-0812">Transmembrane</keyword>
<proteinExistence type="predicted"/>
<dbReference type="EMBL" id="JADEWN010000002">
    <property type="protein sequence ID" value="MBE9189076.1"/>
    <property type="molecule type" value="Genomic_DNA"/>
</dbReference>
<accession>A0ABR9ULB4</accession>
<keyword evidence="1" id="KW-0472">Membrane</keyword>
<name>A0ABR9ULB4_9CHRO</name>